<dbReference type="RefSeq" id="WP_202007662.1">
    <property type="nucleotide sequence ID" value="NZ_JAERRB010000001.1"/>
</dbReference>
<comment type="caution">
    <text evidence="1">The sequence shown here is derived from an EMBL/GenBank/DDBJ whole genome shotgun (WGS) entry which is preliminary data.</text>
</comment>
<evidence type="ECO:0000313" key="2">
    <source>
        <dbReference type="Proteomes" id="UP000613030"/>
    </source>
</evidence>
<accession>A0ABS1KMB2</accession>
<dbReference type="EMBL" id="JAERRB010000001">
    <property type="protein sequence ID" value="MBL0740397.1"/>
    <property type="molecule type" value="Genomic_DNA"/>
</dbReference>
<sequence length="279" mass="30603">MNKKMPLILGGTGKTGSRILKRLRDRGIAAQTGSRTATPPFDWEDRTTWSLCLQNANKVYIAFQPDLAVPGAVETIQAFANTAATLGVEHLVLLSGRGEPEAQQCEDAVKASGVAWTILRASWFCQNFSEGYLADSIREGFLALPAGAVGEPFVDADDIADVAMAALTEKGHLGKLYELTGPRLISFAQAVDEIAQATGIPIRYEQVSQQDFATALAEQQVPREYISLLSYLFNEVLDGRNASLAHGVEQALNRKPTDFRVYIEKVMKNHPWHDRVNEV</sequence>
<name>A0ABS1KMB2_9BACT</name>
<dbReference type="InterPro" id="IPR051604">
    <property type="entry name" value="Ergot_Alk_Oxidoreductase"/>
</dbReference>
<proteinExistence type="predicted"/>
<protein>
    <submittedName>
        <fullName evidence="1">NmrA family transcriptional regulator</fullName>
    </submittedName>
</protein>
<dbReference type="SUPFAM" id="SSF51735">
    <property type="entry name" value="NAD(P)-binding Rossmann-fold domains"/>
    <property type="match status" value="1"/>
</dbReference>
<dbReference type="PANTHER" id="PTHR43162">
    <property type="match status" value="1"/>
</dbReference>
<dbReference type="Proteomes" id="UP000613030">
    <property type="component" value="Unassembled WGS sequence"/>
</dbReference>
<dbReference type="InterPro" id="IPR036291">
    <property type="entry name" value="NAD(P)-bd_dom_sf"/>
</dbReference>
<reference evidence="1 2" key="1">
    <citation type="submission" date="2021-01" db="EMBL/GenBank/DDBJ databases">
        <title>Chryseolinea sp. Jin1 Genome sequencing and assembly.</title>
        <authorList>
            <person name="Kim I."/>
        </authorList>
    </citation>
    <scope>NUCLEOTIDE SEQUENCE [LARGE SCALE GENOMIC DNA]</scope>
    <source>
        <strain evidence="1 2">Jin1</strain>
    </source>
</reference>
<organism evidence="1 2">
    <name type="scientific">Chryseolinea lacunae</name>
    <dbReference type="NCBI Taxonomy" id="2801331"/>
    <lineage>
        <taxon>Bacteria</taxon>
        <taxon>Pseudomonadati</taxon>
        <taxon>Bacteroidota</taxon>
        <taxon>Cytophagia</taxon>
        <taxon>Cytophagales</taxon>
        <taxon>Fulvivirgaceae</taxon>
        <taxon>Chryseolinea</taxon>
    </lineage>
</organism>
<dbReference type="Gene3D" id="3.90.25.10">
    <property type="entry name" value="UDP-galactose 4-epimerase, domain 1"/>
    <property type="match status" value="1"/>
</dbReference>
<dbReference type="Gene3D" id="3.40.50.720">
    <property type="entry name" value="NAD(P)-binding Rossmann-like Domain"/>
    <property type="match status" value="1"/>
</dbReference>
<evidence type="ECO:0000313" key="1">
    <source>
        <dbReference type="EMBL" id="MBL0740397.1"/>
    </source>
</evidence>
<dbReference type="PANTHER" id="PTHR43162:SF1">
    <property type="entry name" value="PRESTALK A DIFFERENTIATION PROTEIN A"/>
    <property type="match status" value="1"/>
</dbReference>
<keyword evidence="2" id="KW-1185">Reference proteome</keyword>
<gene>
    <name evidence="1" type="ORF">JI741_04170</name>
</gene>